<evidence type="ECO:0000313" key="1">
    <source>
        <dbReference type="EMBL" id="ABP87991.1"/>
    </source>
</evidence>
<proteinExistence type="predicted"/>
<evidence type="ECO:0000313" key="2">
    <source>
        <dbReference type="Proteomes" id="UP000103372"/>
    </source>
</evidence>
<dbReference type="EMBL" id="EF446615">
    <property type="protein sequence ID" value="ABP87991.1"/>
    <property type="molecule type" value="Genomic_RNA"/>
</dbReference>
<organism evidence="1 2">
    <name type="scientific">Equine coronavirus</name>
    <dbReference type="NCBI Taxonomy" id="136187"/>
    <lineage>
        <taxon>Viruses</taxon>
        <taxon>Riboviria</taxon>
        <taxon>Orthornavirae</taxon>
        <taxon>Pisuviricota</taxon>
        <taxon>Pisoniviricetes</taxon>
        <taxon>Nidovirales</taxon>
        <taxon>Cornidovirineae</taxon>
        <taxon>Coronaviridae</taxon>
        <taxon>Orthocoronavirinae</taxon>
        <taxon>Betacoronavirus</taxon>
        <taxon>Embecovirus</taxon>
        <taxon>Betacoronavirus gravedinis</taxon>
        <taxon>Betacoronavirus 1</taxon>
    </lineage>
</organism>
<sequence length="40" mass="4543">MTINFVILTILYDLPLWVKLATTTHGCTNINTSTALHWLI</sequence>
<reference evidence="1 2" key="1">
    <citation type="journal article" date="2007" name="Virology">
        <title>Genomic characterization of equine coronavirus.</title>
        <authorList>
            <person name="Zhang J."/>
            <person name="Guy J.S."/>
            <person name="Snijder E.J."/>
            <person name="Denniston D.A."/>
            <person name="Timoney P.J."/>
            <person name="Balasuriya U.B."/>
        </authorList>
    </citation>
    <scope>NUCLEOTIDE SEQUENCE [LARGE SCALE GENOMIC DNA]</scope>
    <source>
        <strain evidence="1">NC99</strain>
    </source>
</reference>
<accession>A8R4D1</accession>
<dbReference type="Proteomes" id="UP000103372">
    <property type="component" value="Segment"/>
</dbReference>
<name>A8R4D1_9BETC</name>
<protein>
    <submittedName>
        <fullName evidence="1">4.7 kDa accessory protein</fullName>
    </submittedName>
</protein>